<evidence type="ECO:0000313" key="1">
    <source>
        <dbReference type="EMBL" id="MTI24077.1"/>
    </source>
</evidence>
<dbReference type="PROSITE" id="PS51257">
    <property type="entry name" value="PROKAR_LIPOPROTEIN"/>
    <property type="match status" value="1"/>
</dbReference>
<sequence length="407" mass="43240">MRILTILIVLSLFVGCDTESNVDPRFENYFVKYYGEEGNQTGVDVKVLSDGFIILGNSTSADGNQDIVLVKADHLGNQQWINRFGGINNESAAAMEVDASGNFIIAATVNTTASDRDVMILKVAPDGTQIDSAVFGSVGKDDVANDILITQNGDYILTGYTTNVDTSKPGYLASTDLQDIYSVRTTSGLEQLLPAAWRRVYGFPGVDRGVSLMQKPDGSFLFFGTTNKPPTSNSQQAGFNMFLFPAAADGIAVSTAELQLFGTLSNETASGIIETSEGGFVMIGTSTSSGLNQLFMARVRSNNDFVSAGTIAVDGNVEGASITESGNGGFLVLGEIMENNNTNIALSRVAPNGSIRWQHTFGGVDSDMPGTVVELENGEVLFVGTVTLESQSKICLIKVTHNGELKP</sequence>
<keyword evidence="2" id="KW-1185">Reference proteome</keyword>
<dbReference type="EMBL" id="SMLW01000361">
    <property type="protein sequence ID" value="MTI24077.1"/>
    <property type="molecule type" value="Genomic_DNA"/>
</dbReference>
<evidence type="ECO:0000313" key="2">
    <source>
        <dbReference type="Proteomes" id="UP000798808"/>
    </source>
</evidence>
<dbReference type="PANTHER" id="PTHR42754:SF1">
    <property type="entry name" value="LIPOPROTEIN"/>
    <property type="match status" value="1"/>
</dbReference>
<comment type="caution">
    <text evidence="1">The sequence shown here is derived from an EMBL/GenBank/DDBJ whole genome shotgun (WGS) entry which is preliminary data.</text>
</comment>
<accession>A0ABW9RJ25</accession>
<dbReference type="RefSeq" id="WP_155169660.1">
    <property type="nucleotide sequence ID" value="NZ_BAAAFL010000026.1"/>
</dbReference>
<protein>
    <recommendedName>
        <fullName evidence="3">T9SS C-terminal target domain-containing protein</fullName>
    </recommendedName>
</protein>
<reference evidence="1 2" key="1">
    <citation type="submission" date="2019-02" db="EMBL/GenBank/DDBJ databases">
        <authorList>
            <person name="Goldberg S.R."/>
            <person name="Haltli B.A."/>
            <person name="Correa H."/>
            <person name="Russell K.G."/>
        </authorList>
    </citation>
    <scope>NUCLEOTIDE SEQUENCE [LARGE SCALE GENOMIC DNA]</scope>
    <source>
        <strain evidence="1 2">JCM 16186</strain>
    </source>
</reference>
<dbReference type="PANTHER" id="PTHR42754">
    <property type="entry name" value="ENDOGLUCANASE"/>
    <property type="match status" value="1"/>
</dbReference>
<proteinExistence type="predicted"/>
<gene>
    <name evidence="1" type="ORF">E1163_03870</name>
</gene>
<organism evidence="1 2">
    <name type="scientific">Fulvivirga kasyanovii</name>
    <dbReference type="NCBI Taxonomy" id="396812"/>
    <lineage>
        <taxon>Bacteria</taxon>
        <taxon>Pseudomonadati</taxon>
        <taxon>Bacteroidota</taxon>
        <taxon>Cytophagia</taxon>
        <taxon>Cytophagales</taxon>
        <taxon>Fulvivirgaceae</taxon>
        <taxon>Fulvivirga</taxon>
    </lineage>
</organism>
<dbReference type="Proteomes" id="UP000798808">
    <property type="component" value="Unassembled WGS sequence"/>
</dbReference>
<evidence type="ECO:0008006" key="3">
    <source>
        <dbReference type="Google" id="ProtNLM"/>
    </source>
</evidence>
<name>A0ABW9RJ25_9BACT</name>